<dbReference type="SUPFAM" id="SSF49464">
    <property type="entry name" value="Carboxypeptidase regulatory domain-like"/>
    <property type="match status" value="2"/>
</dbReference>
<dbReference type="InterPro" id="IPR012910">
    <property type="entry name" value="Plug_dom"/>
</dbReference>
<gene>
    <name evidence="2" type="ORF">CLV90_1933</name>
</gene>
<reference evidence="2 3" key="1">
    <citation type="submission" date="2019-03" db="EMBL/GenBank/DDBJ databases">
        <title>Genomic Encyclopedia of Archaeal and Bacterial Type Strains, Phase II (KMG-II): from individual species to whole genera.</title>
        <authorList>
            <person name="Goeker M."/>
        </authorList>
    </citation>
    <scope>NUCLEOTIDE SEQUENCE [LARGE SCALE GENOMIC DNA]</scope>
    <source>
        <strain evidence="2 3">DSM 25233</strain>
    </source>
</reference>
<proteinExistence type="predicted"/>
<dbReference type="SUPFAM" id="SSF56935">
    <property type="entry name" value="Porins"/>
    <property type="match status" value="1"/>
</dbReference>
<keyword evidence="3" id="KW-1185">Reference proteome</keyword>
<name>A0A4R7K2K3_9FLAO</name>
<protein>
    <submittedName>
        <fullName evidence="2">TonB-dependent receptor-like protein</fullName>
    </submittedName>
</protein>
<dbReference type="AlphaFoldDB" id="A0A4R7K2K3"/>
<keyword evidence="2" id="KW-0675">Receptor</keyword>
<feature type="domain" description="TonB-dependent receptor plug" evidence="1">
    <location>
        <begin position="442"/>
        <end position="546"/>
    </location>
</feature>
<dbReference type="Proteomes" id="UP000294749">
    <property type="component" value="Unassembled WGS sequence"/>
</dbReference>
<dbReference type="Gene3D" id="2.170.130.10">
    <property type="entry name" value="TonB-dependent receptor, plug domain"/>
    <property type="match status" value="1"/>
</dbReference>
<dbReference type="SUPFAM" id="SSF48452">
    <property type="entry name" value="TPR-like"/>
    <property type="match status" value="1"/>
</dbReference>
<dbReference type="OrthoDB" id="1079187at2"/>
<evidence type="ECO:0000259" key="1">
    <source>
        <dbReference type="Pfam" id="PF07715"/>
    </source>
</evidence>
<accession>A0A4R7K2K3</accession>
<dbReference type="InterPro" id="IPR011990">
    <property type="entry name" value="TPR-like_helical_dom_sf"/>
</dbReference>
<sequence length="874" mass="98427">MELNFKFFLKRYLVIIIWVGLTFLPKSVFSQTVFKGVVTDADTGLSLPYVNIGFIDKGLGTVSDEFGAFNFLFDTAKLSDLDTLKVSSIGYKEFKLPFTMVIAQDMKSTKIELEPDVVSLNEVVLTSSKRKKRSKTEKMVGYSFVGQLKNGSWEGDGALGGELVTKINVNKKKRELNAFYFYVLKNTSDSLLLRVNVYDGTTMVPEKKLSNKNITYTLKTKIGKVGIDLTPFNITVENDFSIGIELLKVYGDKIDLVVAGDDTPGVSYRRYISQGEWKRYSKDALTYFVSTTMLEEEDEEDVVLLDEKLITNYTNEQLLQSMGRNIGVVNGFVFKDGERVQGVQIRNLTTGEVTTTDDSGRYNIKASMSDELEYSYSNLETQVKTVLETTFAINVALEEKVLELEEVTVTSLAKKKRSQEELFNDYNEDKGIIKTSFGLFSKETSGYSMSIVDESEFGSTASSLGNLLRGKVPGLSMLSTDNTDGSTQIFLRQQGTMNPIPAAYEVDGLLVSGFPSFLDVAQIKRIAVLSGLASVAKYGTMGAGGVIIINTKAANFSSSPSGSTKKMKVFTQEMNEKVITEEEARRNWPDFLQELYVSENLVKAQEIYNSYEPKFGTNPNFNIDATNYFLEFWGSEVFTSELVSKNIDRFKTDINYLKALAFVLDKNEKYDQSVILYKQILLLKSNSVESYRDLANAYVNNNQQERGENLYARYFNLTKEGFFSKQPEALQNVINSEVKTLLDISEDKLDSSISSFITKADTKTRIVLEWNDDDAELNFQFVSPDNNLSTWSNTMDGELSESLLSKGYTSKDFFIYGDQRNWRINADYKGNKTGLATYLKITVSTNYGAENQKDIIKIFRMDVKNVNRNLVQLP</sequence>
<dbReference type="InterPro" id="IPR008969">
    <property type="entry name" value="CarboxyPept-like_regulatory"/>
</dbReference>
<organism evidence="2 3">
    <name type="scientific">Maribacter spongiicola</name>
    <dbReference type="NCBI Taxonomy" id="1206753"/>
    <lineage>
        <taxon>Bacteria</taxon>
        <taxon>Pseudomonadati</taxon>
        <taxon>Bacteroidota</taxon>
        <taxon>Flavobacteriia</taxon>
        <taxon>Flavobacteriales</taxon>
        <taxon>Flavobacteriaceae</taxon>
        <taxon>Maribacter</taxon>
    </lineage>
</organism>
<evidence type="ECO:0000313" key="3">
    <source>
        <dbReference type="Proteomes" id="UP000294749"/>
    </source>
</evidence>
<dbReference type="InterPro" id="IPR037066">
    <property type="entry name" value="Plug_dom_sf"/>
</dbReference>
<dbReference type="Pfam" id="PF13715">
    <property type="entry name" value="CarbopepD_reg_2"/>
    <property type="match status" value="1"/>
</dbReference>
<dbReference type="EMBL" id="SOAY01000011">
    <property type="protein sequence ID" value="TDT44855.1"/>
    <property type="molecule type" value="Genomic_DNA"/>
</dbReference>
<evidence type="ECO:0000313" key="2">
    <source>
        <dbReference type="EMBL" id="TDT44855.1"/>
    </source>
</evidence>
<comment type="caution">
    <text evidence="2">The sequence shown here is derived from an EMBL/GenBank/DDBJ whole genome shotgun (WGS) entry which is preliminary data.</text>
</comment>
<dbReference type="Pfam" id="PF07715">
    <property type="entry name" value="Plug"/>
    <property type="match status" value="1"/>
</dbReference>
<dbReference type="Gene3D" id="1.25.40.10">
    <property type="entry name" value="Tetratricopeptide repeat domain"/>
    <property type="match status" value="1"/>
</dbReference>